<protein>
    <submittedName>
        <fullName evidence="7">Peptidase U62</fullName>
    </submittedName>
</protein>
<dbReference type="Gene3D" id="3.30.2290.10">
    <property type="entry name" value="PmbA/TldD superfamily"/>
    <property type="match status" value="1"/>
</dbReference>
<dbReference type="Pfam" id="PF19289">
    <property type="entry name" value="PmbA_TldD_3rd"/>
    <property type="match status" value="1"/>
</dbReference>
<dbReference type="GO" id="GO:0008237">
    <property type="term" value="F:metallopeptidase activity"/>
    <property type="evidence" value="ECO:0007669"/>
    <property type="project" value="UniProtKB-KW"/>
</dbReference>
<dbReference type="InterPro" id="IPR035068">
    <property type="entry name" value="TldD/PmbA_N"/>
</dbReference>
<dbReference type="InterPro" id="IPR002510">
    <property type="entry name" value="Metalloprtase-TldD/E_N"/>
</dbReference>
<dbReference type="Proteomes" id="UP000256486">
    <property type="component" value="Unassembled WGS sequence"/>
</dbReference>
<proteinExistence type="inferred from homology"/>
<evidence type="ECO:0000256" key="1">
    <source>
        <dbReference type="ARBA" id="ARBA00005836"/>
    </source>
</evidence>
<dbReference type="InterPro" id="IPR045569">
    <property type="entry name" value="Metalloprtase-TldD/E_C"/>
</dbReference>
<dbReference type="PANTHER" id="PTHR30624">
    <property type="entry name" value="UNCHARACTERIZED PROTEIN TLDD AND PMBA"/>
    <property type="match status" value="1"/>
</dbReference>
<dbReference type="OrthoDB" id="9803213at2"/>
<accession>A0A3E0VLI7</accession>
<evidence type="ECO:0000256" key="3">
    <source>
        <dbReference type="ARBA" id="ARBA00022801"/>
    </source>
</evidence>
<feature type="domain" description="Metalloprotease TldD/E C-terminal" evidence="6">
    <location>
        <begin position="266"/>
        <end position="477"/>
    </location>
</feature>
<evidence type="ECO:0000313" key="7">
    <source>
        <dbReference type="EMBL" id="RFA10854.1"/>
    </source>
</evidence>
<dbReference type="RefSeq" id="WP_116416231.1">
    <property type="nucleotide sequence ID" value="NZ_NBWZ01000001.1"/>
</dbReference>
<dbReference type="InterPro" id="IPR036059">
    <property type="entry name" value="TldD/PmbA_sf"/>
</dbReference>
<dbReference type="InterPro" id="IPR051463">
    <property type="entry name" value="Peptidase_U62_metallo"/>
</dbReference>
<dbReference type="Pfam" id="PF01523">
    <property type="entry name" value="PmbA_TldD_1st"/>
    <property type="match status" value="1"/>
</dbReference>
<evidence type="ECO:0000313" key="8">
    <source>
        <dbReference type="Proteomes" id="UP000256486"/>
    </source>
</evidence>
<dbReference type="EMBL" id="NBWZ01000001">
    <property type="protein sequence ID" value="RFA10854.1"/>
    <property type="molecule type" value="Genomic_DNA"/>
</dbReference>
<dbReference type="PANTHER" id="PTHR30624:SF10">
    <property type="entry name" value="CONSERVED PROTEIN"/>
    <property type="match status" value="1"/>
</dbReference>
<evidence type="ECO:0000259" key="5">
    <source>
        <dbReference type="Pfam" id="PF01523"/>
    </source>
</evidence>
<evidence type="ECO:0000256" key="4">
    <source>
        <dbReference type="ARBA" id="ARBA00023049"/>
    </source>
</evidence>
<name>A0A3E0VLI7_9MICO</name>
<organism evidence="7 8">
    <name type="scientific">Subtercola boreus</name>
    <dbReference type="NCBI Taxonomy" id="120213"/>
    <lineage>
        <taxon>Bacteria</taxon>
        <taxon>Bacillati</taxon>
        <taxon>Actinomycetota</taxon>
        <taxon>Actinomycetes</taxon>
        <taxon>Micrococcales</taxon>
        <taxon>Microbacteriaceae</taxon>
        <taxon>Subtercola</taxon>
    </lineage>
</organism>
<dbReference type="GO" id="GO:0005829">
    <property type="term" value="C:cytosol"/>
    <property type="evidence" value="ECO:0007669"/>
    <property type="project" value="TreeGrafter"/>
</dbReference>
<dbReference type="GO" id="GO:0006508">
    <property type="term" value="P:proteolysis"/>
    <property type="evidence" value="ECO:0007669"/>
    <property type="project" value="UniProtKB-KW"/>
</dbReference>
<comment type="similarity">
    <text evidence="1">Belongs to the peptidase U62 family.</text>
</comment>
<sequence>MSIDSTLARAAVGHPAHRWGDLADDAAAAEMLQFALAAVDARGVSYADVRLIEAEELRLYSTLEAGLDERVENNLGVGIRVLLDGSWGFASVPVTSTADITLAAERALSNARAAGSVANAYRTTLPPKPAASGSYVSPVITDPFAVAASTRYELLGEILRAASAPAEVVMAQAGLNAKRQHRHFANTEGSVQHQHFIESGAMALVNAVGNGTMQRRSFPNSFHGNTAQAGWEYVEGLRMVDEADRIGREAVELLTAPLAPVGYADFIIGPAQMALQIHESTGHALELDRILGDEANYAGTSFITSDAVGKLRYGSEAVNITSDPTVPGTRGSFGFDDEGVPAVRRPLITEGIIADFLSTRDSAARIGAESTGAARSDGWGYLPVCFATNVFLEPGEGTTAELEERLGEGYYIDDNRSWSIDERRHNFQFGTEVAYEVKNGKRGRLLRGFSYGGTTPEFWQSVEAVAGPSEFKAFGMPCGKGEPKQWGFLGHGASPTLVRNVRIGVDR</sequence>
<keyword evidence="8" id="KW-1185">Reference proteome</keyword>
<keyword evidence="4" id="KW-0482">Metalloprotease</keyword>
<evidence type="ECO:0000259" key="6">
    <source>
        <dbReference type="Pfam" id="PF19289"/>
    </source>
</evidence>
<dbReference type="SUPFAM" id="SSF111283">
    <property type="entry name" value="Putative modulator of DNA gyrase, PmbA/TldD"/>
    <property type="match status" value="1"/>
</dbReference>
<comment type="caution">
    <text evidence="7">The sequence shown here is derived from an EMBL/GenBank/DDBJ whole genome shotgun (WGS) entry which is preliminary data.</text>
</comment>
<keyword evidence="3" id="KW-0378">Hydrolase</keyword>
<reference evidence="7 8" key="1">
    <citation type="submission" date="2017-04" db="EMBL/GenBank/DDBJ databases">
        <title>Comparative genome analysis of Subtercola boreus.</title>
        <authorList>
            <person name="Cho Y.-J."/>
            <person name="Cho A."/>
            <person name="Kim O.-S."/>
            <person name="Lee J.-I."/>
        </authorList>
    </citation>
    <scope>NUCLEOTIDE SEQUENCE [LARGE SCALE GENOMIC DNA]</scope>
    <source>
        <strain evidence="7 8">K300</strain>
    </source>
</reference>
<gene>
    <name evidence="7" type="ORF">B7R54_17805</name>
</gene>
<evidence type="ECO:0000256" key="2">
    <source>
        <dbReference type="ARBA" id="ARBA00022670"/>
    </source>
</evidence>
<keyword evidence="2" id="KW-0645">Protease</keyword>
<dbReference type="AlphaFoldDB" id="A0A3E0VLI7"/>
<feature type="domain" description="Metalloprotease TldD/E N-terminal" evidence="5">
    <location>
        <begin position="73"/>
        <end position="111"/>
    </location>
</feature>